<dbReference type="FunFam" id="3.40.50.2300:FF:000018">
    <property type="entry name" value="DNA-binding transcriptional regulator NtrC"/>
    <property type="match status" value="1"/>
</dbReference>
<keyword evidence="5" id="KW-0805">Transcription regulation</keyword>
<feature type="domain" description="Response regulatory" evidence="9">
    <location>
        <begin position="7"/>
        <end position="121"/>
    </location>
</feature>
<dbReference type="SMART" id="SM00448">
    <property type="entry name" value="REC"/>
    <property type="match status" value="1"/>
</dbReference>
<keyword evidence="6" id="KW-0804">Transcription</keyword>
<keyword evidence="2" id="KW-0547">Nucleotide-binding</keyword>
<dbReference type="Pfam" id="PF25601">
    <property type="entry name" value="AAA_lid_14"/>
    <property type="match status" value="1"/>
</dbReference>
<evidence type="ECO:0000256" key="5">
    <source>
        <dbReference type="ARBA" id="ARBA00023015"/>
    </source>
</evidence>
<dbReference type="Pfam" id="PF14532">
    <property type="entry name" value="Sigma54_activ_2"/>
    <property type="match status" value="1"/>
</dbReference>
<dbReference type="GO" id="GO:0005524">
    <property type="term" value="F:ATP binding"/>
    <property type="evidence" value="ECO:0007669"/>
    <property type="project" value="UniProtKB-KW"/>
</dbReference>
<name>A0A1C7FF49_9VIBR</name>
<keyword evidence="1 7" id="KW-0597">Phosphoprotein</keyword>
<dbReference type="InterPro" id="IPR002078">
    <property type="entry name" value="Sigma_54_int"/>
</dbReference>
<dbReference type="GO" id="GO:0006355">
    <property type="term" value="P:regulation of DNA-templated transcription"/>
    <property type="evidence" value="ECO:0007669"/>
    <property type="project" value="InterPro"/>
</dbReference>
<accession>A0A1C7FF49</accession>
<dbReference type="Pfam" id="PF00072">
    <property type="entry name" value="Response_reg"/>
    <property type="match status" value="1"/>
</dbReference>
<dbReference type="Gene3D" id="1.10.10.60">
    <property type="entry name" value="Homeodomain-like"/>
    <property type="match status" value="1"/>
</dbReference>
<evidence type="ECO:0000256" key="6">
    <source>
        <dbReference type="ARBA" id="ARBA00023163"/>
    </source>
</evidence>
<dbReference type="SUPFAM" id="SSF52172">
    <property type="entry name" value="CheY-like"/>
    <property type="match status" value="1"/>
</dbReference>
<dbReference type="PATRIC" id="fig|45658.7.peg.3491"/>
<evidence type="ECO:0000259" key="9">
    <source>
        <dbReference type="PROSITE" id="PS50110"/>
    </source>
</evidence>
<dbReference type="Gene3D" id="1.10.8.60">
    <property type="match status" value="1"/>
</dbReference>
<dbReference type="STRING" id="45658.VSVS12_03689"/>
<evidence type="ECO:0000256" key="1">
    <source>
        <dbReference type="ARBA" id="ARBA00022553"/>
    </source>
</evidence>
<feature type="modified residue" description="4-aspartylphosphate" evidence="7">
    <location>
        <position position="56"/>
    </location>
</feature>
<dbReference type="PANTHER" id="PTHR32071">
    <property type="entry name" value="TRANSCRIPTIONAL REGULATORY PROTEIN"/>
    <property type="match status" value="1"/>
</dbReference>
<dbReference type="InterPro" id="IPR001789">
    <property type="entry name" value="Sig_transdc_resp-reg_receiver"/>
</dbReference>
<evidence type="ECO:0000313" key="10">
    <source>
        <dbReference type="EMBL" id="ANU38572.1"/>
    </source>
</evidence>
<dbReference type="PRINTS" id="PR01590">
    <property type="entry name" value="HTHFIS"/>
</dbReference>
<dbReference type="InterPro" id="IPR025944">
    <property type="entry name" value="Sigma_54_int_dom_CS"/>
</dbReference>
<protein>
    <submittedName>
        <fullName evidence="10">Acid tolerance regulatory protein ActR</fullName>
    </submittedName>
</protein>
<dbReference type="Proteomes" id="UP000092528">
    <property type="component" value="Chromosome 2"/>
</dbReference>
<dbReference type="InterPro" id="IPR027417">
    <property type="entry name" value="P-loop_NTPase"/>
</dbReference>
<dbReference type="EMBL" id="CP016415">
    <property type="protein sequence ID" value="ANU38572.1"/>
    <property type="molecule type" value="Genomic_DNA"/>
</dbReference>
<evidence type="ECO:0000313" key="11">
    <source>
        <dbReference type="Proteomes" id="UP000092528"/>
    </source>
</evidence>
<reference evidence="10 11" key="1">
    <citation type="submission" date="2016-07" db="EMBL/GenBank/DDBJ databases">
        <title>Genome sequencing of Vibrio scophthalmi strain VS-05, an isolated from Paralichthys olivaceus.</title>
        <authorList>
            <person name="Han H.-J."/>
        </authorList>
    </citation>
    <scope>NUCLEOTIDE SEQUENCE [LARGE SCALE GENOMIC DNA]</scope>
    <source>
        <strain evidence="10 11">VS-05</strain>
    </source>
</reference>
<keyword evidence="3" id="KW-0067">ATP-binding</keyword>
<dbReference type="Pfam" id="PF02954">
    <property type="entry name" value="HTH_8"/>
    <property type="match status" value="1"/>
</dbReference>
<dbReference type="InterPro" id="IPR009057">
    <property type="entry name" value="Homeodomain-like_sf"/>
</dbReference>
<dbReference type="PANTHER" id="PTHR32071:SF29">
    <property type="entry name" value="PHOSPHOGLYCERATE TRANSPORT SYSTEM TRANSCRIPTIONAL REGULATORY PROTEIN PGTA"/>
    <property type="match status" value="1"/>
</dbReference>
<dbReference type="SUPFAM" id="SSF52540">
    <property type="entry name" value="P-loop containing nucleoside triphosphate hydrolases"/>
    <property type="match status" value="1"/>
</dbReference>
<evidence type="ECO:0000256" key="4">
    <source>
        <dbReference type="ARBA" id="ARBA00023012"/>
    </source>
</evidence>
<dbReference type="InterPro" id="IPR058031">
    <property type="entry name" value="AAA_lid_NorR"/>
</dbReference>
<organism evidence="10 11">
    <name type="scientific">Vibrio scophthalmi</name>
    <dbReference type="NCBI Taxonomy" id="45658"/>
    <lineage>
        <taxon>Bacteria</taxon>
        <taxon>Pseudomonadati</taxon>
        <taxon>Pseudomonadota</taxon>
        <taxon>Gammaproteobacteria</taxon>
        <taxon>Vibrionales</taxon>
        <taxon>Vibrionaceae</taxon>
        <taxon>Vibrio</taxon>
    </lineage>
</organism>
<keyword evidence="11" id="KW-1185">Reference proteome</keyword>
<evidence type="ECO:0000256" key="3">
    <source>
        <dbReference type="ARBA" id="ARBA00022840"/>
    </source>
</evidence>
<dbReference type="Gene3D" id="3.40.50.2300">
    <property type="match status" value="1"/>
</dbReference>
<dbReference type="PROSITE" id="PS00688">
    <property type="entry name" value="SIGMA54_INTERACT_3"/>
    <property type="match status" value="1"/>
</dbReference>
<dbReference type="SUPFAM" id="SSF46689">
    <property type="entry name" value="Homeodomain-like"/>
    <property type="match status" value="1"/>
</dbReference>
<dbReference type="PROSITE" id="PS50045">
    <property type="entry name" value="SIGMA54_INTERACT_4"/>
    <property type="match status" value="1"/>
</dbReference>
<dbReference type="PROSITE" id="PS50110">
    <property type="entry name" value="RESPONSE_REGULATORY"/>
    <property type="match status" value="1"/>
</dbReference>
<dbReference type="GO" id="GO:0043565">
    <property type="term" value="F:sequence-specific DNA binding"/>
    <property type="evidence" value="ECO:0007669"/>
    <property type="project" value="InterPro"/>
</dbReference>
<keyword evidence="4" id="KW-0902">Two-component regulatory system</keyword>
<evidence type="ECO:0000256" key="7">
    <source>
        <dbReference type="PROSITE-ProRule" id="PRU00169"/>
    </source>
</evidence>
<evidence type="ECO:0000259" key="8">
    <source>
        <dbReference type="PROSITE" id="PS50045"/>
    </source>
</evidence>
<evidence type="ECO:0000256" key="2">
    <source>
        <dbReference type="ARBA" id="ARBA00022741"/>
    </source>
</evidence>
<feature type="domain" description="Sigma-54 factor interaction" evidence="8">
    <location>
        <begin position="142"/>
        <end position="345"/>
    </location>
</feature>
<dbReference type="Gene3D" id="3.40.50.300">
    <property type="entry name" value="P-loop containing nucleotide triphosphate hydrolases"/>
    <property type="match status" value="1"/>
</dbReference>
<dbReference type="InterPro" id="IPR002197">
    <property type="entry name" value="HTH_Fis"/>
</dbReference>
<dbReference type="InterPro" id="IPR011006">
    <property type="entry name" value="CheY-like_superfamily"/>
</dbReference>
<sequence length="420" mass="47893">MNKSNFSVLLIDDDKDVLDSYAHLMSITGLTAKCIDDPTHALQYLSVDWPGVVLLDMYMPQMHGMELLNQIKALDPLIPVIVITGHGDIPMAVDAVKKGACEFIEKPINPPELLVQVKQHLDLRRGYIEQKKNLHQQIDKNIIGQSAQITQIRQHVAQYALLNSHVVIYGESGTGRHNIAHLIHQMTTPQPALSEFRFELGEEYRALSNCLEKGFEGTLILSGIERLNESEQRQLVQQLILLERCNYRQITLLSIFDSVPEELVASELLIPELFYLINQGTIKVPSLNQRPDDIAPLFHHFLKQSCRKLGKTLPKVDSHYLAVLRSHLWPGNIRELRNVAELYAIGIVKLTGKERCYTQESMRSPLDELIEDYEKQLVEDALYLHSGKVAEAANYLQVPRKKLYLRMKKHGLEKDVFKAK</sequence>
<proteinExistence type="predicted"/>
<dbReference type="CDD" id="cd17549">
    <property type="entry name" value="REC_DctD-like"/>
    <property type="match status" value="1"/>
</dbReference>
<gene>
    <name evidence="10" type="ORF">VSVS05_03535</name>
</gene>
<dbReference type="GO" id="GO:0000160">
    <property type="term" value="P:phosphorelay signal transduction system"/>
    <property type="evidence" value="ECO:0007669"/>
    <property type="project" value="UniProtKB-KW"/>
</dbReference>
<dbReference type="AlphaFoldDB" id="A0A1C7FF49"/>